<dbReference type="GO" id="GO:0004709">
    <property type="term" value="F:MAP kinase kinase kinase activity"/>
    <property type="evidence" value="ECO:0007669"/>
    <property type="project" value="TreeGrafter"/>
</dbReference>
<dbReference type="PANTHER" id="PTHR48016">
    <property type="entry name" value="MAP KINASE KINASE KINASE SSK2-RELATED-RELATED"/>
    <property type="match status" value="1"/>
</dbReference>
<evidence type="ECO:0000256" key="2">
    <source>
        <dbReference type="ARBA" id="ARBA00022679"/>
    </source>
</evidence>
<dbReference type="GO" id="GO:0005737">
    <property type="term" value="C:cytoplasm"/>
    <property type="evidence" value="ECO:0007669"/>
    <property type="project" value="TreeGrafter"/>
</dbReference>
<comment type="caution">
    <text evidence="7">The sequence shown here is derived from an EMBL/GenBank/DDBJ whole genome shotgun (WGS) entry which is preliminary data.</text>
</comment>
<keyword evidence="8" id="KW-1185">Reference proteome</keyword>
<dbReference type="SUPFAM" id="SSF56112">
    <property type="entry name" value="Protein kinase-like (PK-like)"/>
    <property type="match status" value="1"/>
</dbReference>
<feature type="compositionally biased region" description="Polar residues" evidence="6">
    <location>
        <begin position="1"/>
        <end position="10"/>
    </location>
</feature>
<evidence type="ECO:0000256" key="5">
    <source>
        <dbReference type="ARBA" id="ARBA00022840"/>
    </source>
</evidence>
<reference evidence="7 8" key="1">
    <citation type="journal article" date="2020" name="Mol. Plant">
        <title>The Chromosome-Based Rubber Tree Genome Provides New Insights into Spurge Genome Evolution and Rubber Biosynthesis.</title>
        <authorList>
            <person name="Liu J."/>
            <person name="Shi C."/>
            <person name="Shi C.C."/>
            <person name="Li W."/>
            <person name="Zhang Q.J."/>
            <person name="Zhang Y."/>
            <person name="Li K."/>
            <person name="Lu H.F."/>
            <person name="Shi C."/>
            <person name="Zhu S.T."/>
            <person name="Xiao Z.Y."/>
            <person name="Nan H."/>
            <person name="Yue Y."/>
            <person name="Zhu X.G."/>
            <person name="Wu Y."/>
            <person name="Hong X.N."/>
            <person name="Fan G.Y."/>
            <person name="Tong Y."/>
            <person name="Zhang D."/>
            <person name="Mao C.L."/>
            <person name="Liu Y.L."/>
            <person name="Hao S.J."/>
            <person name="Liu W.Q."/>
            <person name="Lv M.Q."/>
            <person name="Zhang H.B."/>
            <person name="Liu Y."/>
            <person name="Hu-Tang G.R."/>
            <person name="Wang J.P."/>
            <person name="Wang J.H."/>
            <person name="Sun Y.H."/>
            <person name="Ni S.B."/>
            <person name="Chen W.B."/>
            <person name="Zhang X.C."/>
            <person name="Jiao Y.N."/>
            <person name="Eichler E.E."/>
            <person name="Li G.H."/>
            <person name="Liu X."/>
            <person name="Gao L.Z."/>
        </authorList>
    </citation>
    <scope>NUCLEOTIDE SEQUENCE [LARGE SCALE GENOMIC DNA]</scope>
    <source>
        <strain evidence="8">cv. GT1</strain>
        <tissue evidence="7">Leaf</tissue>
    </source>
</reference>
<dbReference type="AlphaFoldDB" id="A0A6A6LBJ3"/>
<protein>
    <recommendedName>
        <fullName evidence="9">Protein kinase domain-containing protein</fullName>
    </recommendedName>
</protein>
<evidence type="ECO:0000313" key="7">
    <source>
        <dbReference type="EMBL" id="KAF2297845.1"/>
    </source>
</evidence>
<comment type="similarity">
    <text evidence="1">Belongs to the protein kinase superfamily. STE Ser/Thr protein kinase family. MAP kinase kinase kinase subfamily.</text>
</comment>
<evidence type="ECO:0000256" key="1">
    <source>
        <dbReference type="ARBA" id="ARBA00006529"/>
    </source>
</evidence>
<gene>
    <name evidence="7" type="ORF">GH714_003971</name>
</gene>
<evidence type="ECO:0008006" key="9">
    <source>
        <dbReference type="Google" id="ProtNLM"/>
    </source>
</evidence>
<accession>A0A6A6LBJ3</accession>
<dbReference type="Gene3D" id="3.30.200.20">
    <property type="entry name" value="Phosphorylase Kinase, domain 1"/>
    <property type="match status" value="1"/>
</dbReference>
<evidence type="ECO:0000256" key="4">
    <source>
        <dbReference type="ARBA" id="ARBA00022777"/>
    </source>
</evidence>
<proteinExistence type="inferred from homology"/>
<feature type="region of interest" description="Disordered" evidence="6">
    <location>
        <begin position="1"/>
        <end position="56"/>
    </location>
</feature>
<organism evidence="7 8">
    <name type="scientific">Hevea brasiliensis</name>
    <name type="common">Para rubber tree</name>
    <name type="synonym">Siphonia brasiliensis</name>
    <dbReference type="NCBI Taxonomy" id="3981"/>
    <lineage>
        <taxon>Eukaryota</taxon>
        <taxon>Viridiplantae</taxon>
        <taxon>Streptophyta</taxon>
        <taxon>Embryophyta</taxon>
        <taxon>Tracheophyta</taxon>
        <taxon>Spermatophyta</taxon>
        <taxon>Magnoliopsida</taxon>
        <taxon>eudicotyledons</taxon>
        <taxon>Gunneridae</taxon>
        <taxon>Pentapetalae</taxon>
        <taxon>rosids</taxon>
        <taxon>fabids</taxon>
        <taxon>Malpighiales</taxon>
        <taxon>Euphorbiaceae</taxon>
        <taxon>Crotonoideae</taxon>
        <taxon>Micrandreae</taxon>
        <taxon>Hevea</taxon>
    </lineage>
</organism>
<dbReference type="Proteomes" id="UP000467840">
    <property type="component" value="Chromosome 1"/>
</dbReference>
<name>A0A6A6LBJ3_HEVBR</name>
<dbReference type="PANTHER" id="PTHR48016:SF45">
    <property type="entry name" value="OS04G0559800 PROTEIN"/>
    <property type="match status" value="1"/>
</dbReference>
<keyword evidence="3" id="KW-0547">Nucleotide-binding</keyword>
<dbReference type="InterPro" id="IPR050538">
    <property type="entry name" value="MAP_kinase_kinase_kinase"/>
</dbReference>
<feature type="compositionally biased region" description="Low complexity" evidence="6">
    <location>
        <begin position="28"/>
        <end position="40"/>
    </location>
</feature>
<evidence type="ECO:0000313" key="8">
    <source>
        <dbReference type="Proteomes" id="UP000467840"/>
    </source>
</evidence>
<sequence>MEVARSQSFAETPHAQPLPLPGVHHAGVGRSSSGIGVSRRPGLGRGSEPLDLPLPRPGCVSNRLDHAYIEGDIATASILVTATNSPSRRVSVSAFEDQSPIVIQKNSKEVLKPADFSLNNHIPSTSPRWALLSTHVQNSQMPYRGLGSGHCSSPGSGHNSGHNSIGGDIESGEMCAMKEVTLFADDPKSKESAKQLVQEIALLSRLRHPNIVHYYGFEMEFGQFGEMAIHYWAVLSTIIQGKPLLDAPEVIRNSNGCTLAVDR</sequence>
<dbReference type="EMBL" id="JAAGAX010000011">
    <property type="protein sequence ID" value="KAF2297845.1"/>
    <property type="molecule type" value="Genomic_DNA"/>
</dbReference>
<dbReference type="GO" id="GO:0005524">
    <property type="term" value="F:ATP binding"/>
    <property type="evidence" value="ECO:0007669"/>
    <property type="project" value="UniProtKB-KW"/>
</dbReference>
<evidence type="ECO:0000256" key="6">
    <source>
        <dbReference type="SAM" id="MobiDB-lite"/>
    </source>
</evidence>
<keyword evidence="2" id="KW-0808">Transferase</keyword>
<keyword evidence="5" id="KW-0067">ATP-binding</keyword>
<keyword evidence="4" id="KW-0418">Kinase</keyword>
<evidence type="ECO:0000256" key="3">
    <source>
        <dbReference type="ARBA" id="ARBA00022741"/>
    </source>
</evidence>
<dbReference type="InterPro" id="IPR011009">
    <property type="entry name" value="Kinase-like_dom_sf"/>
</dbReference>